<gene>
    <name evidence="1" type="ORF">B4167_2137</name>
</gene>
<name>A0ABD4A900_9BACI</name>
<sequence length="254" mass="28079">MLNRIKLLLLVSIVLFSFSVFPIGTSAEKIGNKEKVIQRFTEIKDINKLYERAKNGVSDVNREVEKNFVAKVVLQSTDGLENGAVQTYSTSQLLKVSEVNGDKIETYATTTFYDISDLYNGNFQTNDSSNKSKYDSSISVRAYSTVYYTTSSIDGEDYTDLTKVSGGWTILDSTVSLSNRKVNFGATGWAKSGVGYVQQTSYNNPTSNSFSYSAPSSWAPISVVSTGRIFGVTTWVTLKRGTNSVWELQLVNNI</sequence>
<comment type="caution">
    <text evidence="1">The sequence shown here is derived from an EMBL/GenBank/DDBJ whole genome shotgun (WGS) entry which is preliminary data.</text>
</comment>
<proteinExistence type="predicted"/>
<evidence type="ECO:0008006" key="3">
    <source>
        <dbReference type="Google" id="ProtNLM"/>
    </source>
</evidence>
<evidence type="ECO:0000313" key="2">
    <source>
        <dbReference type="Proteomes" id="UP000032076"/>
    </source>
</evidence>
<organism evidence="1 2">
    <name type="scientific">Caldibacillus thermoamylovorans</name>
    <dbReference type="NCBI Taxonomy" id="35841"/>
    <lineage>
        <taxon>Bacteria</taxon>
        <taxon>Bacillati</taxon>
        <taxon>Bacillota</taxon>
        <taxon>Bacilli</taxon>
        <taxon>Bacillales</taxon>
        <taxon>Bacillaceae</taxon>
        <taxon>Caldibacillus</taxon>
    </lineage>
</organism>
<evidence type="ECO:0000313" key="1">
    <source>
        <dbReference type="EMBL" id="KIO73414.1"/>
    </source>
</evidence>
<dbReference type="AlphaFoldDB" id="A0ABD4A900"/>
<dbReference type="EMBL" id="JXLU01000043">
    <property type="protein sequence ID" value="KIO73414.1"/>
    <property type="molecule type" value="Genomic_DNA"/>
</dbReference>
<dbReference type="Proteomes" id="UP000032076">
    <property type="component" value="Unassembled WGS sequence"/>
</dbReference>
<dbReference type="RefSeq" id="WP_041902354.1">
    <property type="nucleotide sequence ID" value="NZ_JXLT01000040.1"/>
</dbReference>
<protein>
    <recommendedName>
        <fullName evidence="3">Secreted protein</fullName>
    </recommendedName>
</protein>
<reference evidence="1 2" key="1">
    <citation type="submission" date="2015-01" db="EMBL/GenBank/DDBJ databases">
        <title>Draft Genome Sequences of Four Bacillus thermoamylovorans Strains, Isolated From Food Products.</title>
        <authorList>
            <person name="Krawcyk A.O."/>
            <person name="Berendsen E.M."/>
            <person name="Eijlander R.T."/>
            <person name="de Jong A."/>
            <person name="Wells-Bennik M."/>
            <person name="Kuipers O.P."/>
        </authorList>
    </citation>
    <scope>NUCLEOTIDE SEQUENCE [LARGE SCALE GENOMIC DNA]</scope>
    <source>
        <strain evidence="1 2">B4167</strain>
    </source>
</reference>
<accession>A0ABD4A900</accession>